<name>A0ABW6DCS3_9BACT</name>
<gene>
    <name evidence="1" type="ORF">U0R10_08710</name>
</gene>
<dbReference type="Pfam" id="PF02620">
    <property type="entry name" value="YceD"/>
    <property type="match status" value="1"/>
</dbReference>
<organism evidence="1 2">
    <name type="scientific">Aquirufa avitistagni</name>
    <dbReference type="NCBI Taxonomy" id="3104728"/>
    <lineage>
        <taxon>Bacteria</taxon>
        <taxon>Pseudomonadati</taxon>
        <taxon>Bacteroidota</taxon>
        <taxon>Cytophagia</taxon>
        <taxon>Cytophagales</taxon>
        <taxon>Flectobacillaceae</taxon>
        <taxon>Aquirufa</taxon>
    </lineage>
</organism>
<dbReference type="RefSeq" id="WP_377983582.1">
    <property type="nucleotide sequence ID" value="NZ_JBBKXZ010000003.1"/>
</dbReference>
<keyword evidence="2" id="KW-1185">Reference proteome</keyword>
<comment type="caution">
    <text evidence="1">The sequence shown here is derived from an EMBL/GenBank/DDBJ whole genome shotgun (WGS) entry which is preliminary data.</text>
</comment>
<dbReference type="EMBL" id="JBBKXZ010000003">
    <property type="protein sequence ID" value="MFD3394701.1"/>
    <property type="molecule type" value="Genomic_DNA"/>
</dbReference>
<dbReference type="Proteomes" id="UP001598138">
    <property type="component" value="Unassembled WGS sequence"/>
</dbReference>
<reference evidence="1 2" key="1">
    <citation type="submission" date="2024-03" db="EMBL/GenBank/DDBJ databases">
        <title>Aquirufa genome sequencing.</title>
        <authorList>
            <person name="Pitt A."/>
            <person name="Hahn M.W."/>
        </authorList>
    </citation>
    <scope>NUCLEOTIDE SEQUENCE [LARGE SCALE GENOMIC DNA]</scope>
    <source>
        <strain evidence="1 2">OSTEICH-129V</strain>
    </source>
</reference>
<sequence length="180" mass="20561">MKVLEAYQIPIISLEDKAYQYTFSGDDSFFAAFEQDWVEKGTFNVTVDLMKSALMIQVQLQITGSLELTCDRSLERFDSPIAVNEKLIFKYSDHNEDMGDNLFLLDRKEPKLDLSQDIFDFIALEVPMKKLHPKFLAEGADTETDEFIYTTDRADASPSQSAEEATAPRWAALQKLKDLK</sequence>
<evidence type="ECO:0000313" key="2">
    <source>
        <dbReference type="Proteomes" id="UP001598138"/>
    </source>
</evidence>
<evidence type="ECO:0000313" key="1">
    <source>
        <dbReference type="EMBL" id="MFD3394701.1"/>
    </source>
</evidence>
<dbReference type="InterPro" id="IPR003772">
    <property type="entry name" value="YceD"/>
</dbReference>
<proteinExistence type="predicted"/>
<protein>
    <submittedName>
        <fullName evidence="1">DUF177 domain-containing protein</fullName>
    </submittedName>
</protein>
<accession>A0ABW6DCS3</accession>